<keyword evidence="4 7" id="KW-0133">Cell shape</keyword>
<dbReference type="Pfam" id="PF03734">
    <property type="entry name" value="YkuD"/>
    <property type="match status" value="1"/>
</dbReference>
<feature type="active site" description="Proton donor/acceptor" evidence="7">
    <location>
        <position position="128"/>
    </location>
</feature>
<evidence type="ECO:0000256" key="1">
    <source>
        <dbReference type="ARBA" id="ARBA00004752"/>
    </source>
</evidence>
<evidence type="ECO:0000256" key="2">
    <source>
        <dbReference type="ARBA" id="ARBA00005992"/>
    </source>
</evidence>
<name>A0A975GSD9_9BACT</name>
<dbReference type="SUPFAM" id="SSF54427">
    <property type="entry name" value="NTF2-like"/>
    <property type="match status" value="1"/>
</dbReference>
<dbReference type="InterPro" id="IPR005490">
    <property type="entry name" value="LD_TPept_cat_dom"/>
</dbReference>
<protein>
    <submittedName>
        <fullName evidence="9">L,D-transpeptidase catalytic domain-containing protein</fullName>
    </submittedName>
</protein>
<comment type="similarity">
    <text evidence="2">Belongs to the YkuD family.</text>
</comment>
<evidence type="ECO:0000256" key="6">
    <source>
        <dbReference type="ARBA" id="ARBA00023316"/>
    </source>
</evidence>
<evidence type="ECO:0000256" key="5">
    <source>
        <dbReference type="ARBA" id="ARBA00022984"/>
    </source>
</evidence>
<reference evidence="9" key="1">
    <citation type="journal article" date="2021" name="Microb. Physiol.">
        <title>Proteogenomic Insights into the Physiology of Marine, Sulfate-Reducing, Filamentous Desulfonema limicola and Desulfonema magnum.</title>
        <authorList>
            <person name="Schnaars V."/>
            <person name="Wohlbrand L."/>
            <person name="Scheve S."/>
            <person name="Hinrichs C."/>
            <person name="Reinhardt R."/>
            <person name="Rabus R."/>
        </authorList>
    </citation>
    <scope>NUCLEOTIDE SEQUENCE</scope>
    <source>
        <strain evidence="9">4be13</strain>
    </source>
</reference>
<dbReference type="GO" id="GO:0009252">
    <property type="term" value="P:peptidoglycan biosynthetic process"/>
    <property type="evidence" value="ECO:0007669"/>
    <property type="project" value="UniProtKB-KW"/>
</dbReference>
<evidence type="ECO:0000313" key="9">
    <source>
        <dbReference type="EMBL" id="QTA91812.1"/>
    </source>
</evidence>
<dbReference type="Proteomes" id="UP000663722">
    <property type="component" value="Chromosome"/>
</dbReference>
<dbReference type="PANTHER" id="PTHR36699">
    <property type="entry name" value="LD-TRANSPEPTIDASE"/>
    <property type="match status" value="1"/>
</dbReference>
<accession>A0A975GSD9</accession>
<dbReference type="PROSITE" id="PS52029">
    <property type="entry name" value="LD_TPASE"/>
    <property type="match status" value="1"/>
</dbReference>
<dbReference type="Gene3D" id="3.10.450.50">
    <property type="match status" value="1"/>
</dbReference>
<dbReference type="GO" id="GO:0071555">
    <property type="term" value="P:cell wall organization"/>
    <property type="evidence" value="ECO:0007669"/>
    <property type="project" value="UniProtKB-UniRule"/>
</dbReference>
<feature type="active site" description="Nucleophile" evidence="7">
    <location>
        <position position="142"/>
    </location>
</feature>
<dbReference type="GO" id="GO:0016740">
    <property type="term" value="F:transferase activity"/>
    <property type="evidence" value="ECO:0007669"/>
    <property type="project" value="UniProtKB-KW"/>
</dbReference>
<keyword evidence="5 7" id="KW-0573">Peptidoglycan synthesis</keyword>
<keyword evidence="6 7" id="KW-0961">Cell wall biogenesis/degradation</keyword>
<dbReference type="InterPro" id="IPR032710">
    <property type="entry name" value="NTF2-like_dom_sf"/>
</dbReference>
<dbReference type="GO" id="GO:0008360">
    <property type="term" value="P:regulation of cell shape"/>
    <property type="evidence" value="ECO:0007669"/>
    <property type="project" value="UniProtKB-UniRule"/>
</dbReference>
<dbReference type="KEGG" id="dmm:dnm_078860"/>
<dbReference type="Pfam" id="PF24125">
    <property type="entry name" value="Cds6_C"/>
    <property type="match status" value="2"/>
</dbReference>
<feature type="domain" description="L,D-TPase catalytic" evidence="8">
    <location>
        <begin position="36"/>
        <end position="167"/>
    </location>
</feature>
<comment type="pathway">
    <text evidence="1 7">Cell wall biogenesis; peptidoglycan biosynthesis.</text>
</comment>
<evidence type="ECO:0000256" key="4">
    <source>
        <dbReference type="ARBA" id="ARBA00022960"/>
    </source>
</evidence>
<dbReference type="PANTHER" id="PTHR36699:SF1">
    <property type="entry name" value="L,D-TRANSPEPTIDASE YAFK-RELATED"/>
    <property type="match status" value="1"/>
</dbReference>
<sequence length="426" mass="49028">MMFISSGAAASHDEAANSEQIPDMLIPLDSGNGAEYAIVVEKETQQLFLYANDGTVKEVLRMNCSTGKVTGAKAVAGDLKTPEGIYFFIKEHKDKDLGPIYGTRAFPTDYPNLLDHIAGRTGSEIWLHGTNKPLKVRDSSGCVTLENSDIDTIAKYITLNRTPIIIVKKLSYGPFDVKLEAKTSVLNIFSEWKDALENGTYHDYLKFYDPEYLPDISWWSEWNKIRKTIHTAPEPFSVELENILIIKYNGTYVVLADQVINFSGREIQAGIRKFYLTEDHFRIIGEEYQGMSQARRDKQDNPFMMACRNLGTKEDKHEIANMLDDWLKAWSSKDIQEYGNHYASDFQSQGMNLKAWLRHKGRLNKKYKYIRVSKEKLVVKKSKQRRVVSFVQKYESNAFKAVGIKQLILKREDGQWKIYRETWKKI</sequence>
<evidence type="ECO:0000256" key="7">
    <source>
        <dbReference type="PROSITE-ProRule" id="PRU01373"/>
    </source>
</evidence>
<evidence type="ECO:0000313" key="10">
    <source>
        <dbReference type="Proteomes" id="UP000663722"/>
    </source>
</evidence>
<keyword evidence="10" id="KW-1185">Reference proteome</keyword>
<gene>
    <name evidence="9" type="ORF">dnm_078860</name>
</gene>
<dbReference type="InterPro" id="IPR056203">
    <property type="entry name" value="Cds6_C"/>
</dbReference>
<dbReference type="Gene3D" id="2.40.440.10">
    <property type="entry name" value="L,D-transpeptidase catalytic domain-like"/>
    <property type="match status" value="1"/>
</dbReference>
<dbReference type="InterPro" id="IPR038063">
    <property type="entry name" value="Transpep_catalytic_dom"/>
</dbReference>
<evidence type="ECO:0000259" key="8">
    <source>
        <dbReference type="PROSITE" id="PS52029"/>
    </source>
</evidence>
<evidence type="ECO:0000256" key="3">
    <source>
        <dbReference type="ARBA" id="ARBA00022679"/>
    </source>
</evidence>
<dbReference type="CDD" id="cd16913">
    <property type="entry name" value="YkuD_like"/>
    <property type="match status" value="1"/>
</dbReference>
<dbReference type="GO" id="GO:0004180">
    <property type="term" value="F:carboxypeptidase activity"/>
    <property type="evidence" value="ECO:0007669"/>
    <property type="project" value="UniProtKB-ARBA"/>
</dbReference>
<keyword evidence="3" id="KW-0808">Transferase</keyword>
<dbReference type="SUPFAM" id="SSF141523">
    <property type="entry name" value="L,D-transpeptidase catalytic domain-like"/>
    <property type="match status" value="1"/>
</dbReference>
<dbReference type="AlphaFoldDB" id="A0A975GSD9"/>
<dbReference type="EMBL" id="CP061800">
    <property type="protein sequence ID" value="QTA91812.1"/>
    <property type="molecule type" value="Genomic_DNA"/>
</dbReference>
<proteinExistence type="inferred from homology"/>
<organism evidence="9 10">
    <name type="scientific">Desulfonema magnum</name>
    <dbReference type="NCBI Taxonomy" id="45655"/>
    <lineage>
        <taxon>Bacteria</taxon>
        <taxon>Pseudomonadati</taxon>
        <taxon>Thermodesulfobacteriota</taxon>
        <taxon>Desulfobacteria</taxon>
        <taxon>Desulfobacterales</taxon>
        <taxon>Desulfococcaceae</taxon>
        <taxon>Desulfonema</taxon>
    </lineage>
</organism>